<dbReference type="GeneID" id="54481594"/>
<feature type="compositionally biased region" description="Acidic residues" evidence="1">
    <location>
        <begin position="8"/>
        <end position="18"/>
    </location>
</feature>
<evidence type="ECO:0008006" key="4">
    <source>
        <dbReference type="Google" id="ProtNLM"/>
    </source>
</evidence>
<dbReference type="InterPro" id="IPR039601">
    <property type="entry name" value="Rrn5"/>
</dbReference>
<feature type="compositionally biased region" description="Basic residues" evidence="1">
    <location>
        <begin position="592"/>
        <end position="605"/>
    </location>
</feature>
<dbReference type="RefSeq" id="XP_033603094.1">
    <property type="nucleotide sequence ID" value="XM_033740540.1"/>
</dbReference>
<gene>
    <name evidence="2" type="ORF">EJ05DRAFT_291969</name>
</gene>
<reference evidence="2" key="1">
    <citation type="journal article" date="2020" name="Stud. Mycol.">
        <title>101 Dothideomycetes genomes: a test case for predicting lifestyles and emergence of pathogens.</title>
        <authorList>
            <person name="Haridas S."/>
            <person name="Albert R."/>
            <person name="Binder M."/>
            <person name="Bloem J."/>
            <person name="Labutti K."/>
            <person name="Salamov A."/>
            <person name="Andreopoulos B."/>
            <person name="Baker S."/>
            <person name="Barry K."/>
            <person name="Bills G."/>
            <person name="Bluhm B."/>
            <person name="Cannon C."/>
            <person name="Castanera R."/>
            <person name="Culley D."/>
            <person name="Daum C."/>
            <person name="Ezra D."/>
            <person name="Gonzalez J."/>
            <person name="Henrissat B."/>
            <person name="Kuo A."/>
            <person name="Liang C."/>
            <person name="Lipzen A."/>
            <person name="Lutzoni F."/>
            <person name="Magnuson J."/>
            <person name="Mondo S."/>
            <person name="Nolan M."/>
            <person name="Ohm R."/>
            <person name="Pangilinan J."/>
            <person name="Park H.-J."/>
            <person name="Ramirez L."/>
            <person name="Alfaro M."/>
            <person name="Sun H."/>
            <person name="Tritt A."/>
            <person name="Yoshinaga Y."/>
            <person name="Zwiers L.-H."/>
            <person name="Turgeon B."/>
            <person name="Goodwin S."/>
            <person name="Spatafora J."/>
            <person name="Crous P."/>
            <person name="Grigoriev I."/>
        </authorList>
    </citation>
    <scope>NUCLEOTIDE SEQUENCE</scope>
    <source>
        <strain evidence="2">CBS 121739</strain>
    </source>
</reference>
<dbReference type="OrthoDB" id="2240312at2759"/>
<dbReference type="GO" id="GO:0006361">
    <property type="term" value="P:transcription initiation at RNA polymerase I promoter"/>
    <property type="evidence" value="ECO:0007669"/>
    <property type="project" value="TreeGrafter"/>
</dbReference>
<accession>A0A6A6WD61</accession>
<dbReference type="GO" id="GO:0042790">
    <property type="term" value="P:nucleolar large rRNA transcription by RNA polymerase I"/>
    <property type="evidence" value="ECO:0007669"/>
    <property type="project" value="InterPro"/>
</dbReference>
<feature type="region of interest" description="Disordered" evidence="1">
    <location>
        <begin position="485"/>
        <end position="524"/>
    </location>
</feature>
<dbReference type="InterPro" id="IPR009057">
    <property type="entry name" value="Homeodomain-like_sf"/>
</dbReference>
<feature type="compositionally biased region" description="Low complexity" evidence="1">
    <location>
        <begin position="609"/>
        <end position="623"/>
    </location>
</feature>
<dbReference type="EMBL" id="ML996568">
    <property type="protein sequence ID" value="KAF2760643.1"/>
    <property type="molecule type" value="Genomic_DNA"/>
</dbReference>
<protein>
    <recommendedName>
        <fullName evidence="4">Myb-like domain-containing protein</fullName>
    </recommendedName>
</protein>
<feature type="compositionally biased region" description="Polar residues" evidence="1">
    <location>
        <begin position="570"/>
        <end position="587"/>
    </location>
</feature>
<feature type="compositionally biased region" description="Acidic residues" evidence="1">
    <location>
        <begin position="39"/>
        <end position="55"/>
    </location>
</feature>
<dbReference type="GO" id="GO:0001181">
    <property type="term" value="F:RNA polymerase I general transcription initiation factor activity"/>
    <property type="evidence" value="ECO:0007669"/>
    <property type="project" value="TreeGrafter"/>
</dbReference>
<feature type="region of interest" description="Disordered" evidence="1">
    <location>
        <begin position="551"/>
        <end position="737"/>
    </location>
</feature>
<proteinExistence type="predicted"/>
<name>A0A6A6WD61_9PEZI</name>
<feature type="region of interest" description="Disordered" evidence="1">
    <location>
        <begin position="1"/>
        <end position="121"/>
    </location>
</feature>
<feature type="compositionally biased region" description="Low complexity" evidence="1">
    <location>
        <begin position="556"/>
        <end position="569"/>
    </location>
</feature>
<dbReference type="GO" id="GO:0000182">
    <property type="term" value="F:rDNA binding"/>
    <property type="evidence" value="ECO:0007669"/>
    <property type="project" value="TreeGrafter"/>
</dbReference>
<dbReference type="Proteomes" id="UP000799437">
    <property type="component" value="Unassembled WGS sequence"/>
</dbReference>
<dbReference type="GO" id="GO:0000500">
    <property type="term" value="C:RNA polymerase I upstream activating factor complex"/>
    <property type="evidence" value="ECO:0007669"/>
    <property type="project" value="InterPro"/>
</dbReference>
<dbReference type="AlphaFoldDB" id="A0A6A6WD61"/>
<feature type="compositionally biased region" description="Basic and acidic residues" evidence="1">
    <location>
        <begin position="56"/>
        <end position="81"/>
    </location>
</feature>
<feature type="compositionally biased region" description="Polar residues" evidence="1">
    <location>
        <begin position="305"/>
        <end position="314"/>
    </location>
</feature>
<dbReference type="PANTHER" id="PTHR28079">
    <property type="entry name" value="RNA POLYMERASE I-SPECIFIC TRANSCRIPTION INITIATION FACTOR RRN5"/>
    <property type="match status" value="1"/>
</dbReference>
<feature type="compositionally biased region" description="Low complexity" evidence="1">
    <location>
        <begin position="654"/>
        <end position="669"/>
    </location>
</feature>
<organism evidence="2 3">
    <name type="scientific">Pseudovirgaria hyperparasitica</name>
    <dbReference type="NCBI Taxonomy" id="470096"/>
    <lineage>
        <taxon>Eukaryota</taxon>
        <taxon>Fungi</taxon>
        <taxon>Dikarya</taxon>
        <taxon>Ascomycota</taxon>
        <taxon>Pezizomycotina</taxon>
        <taxon>Dothideomycetes</taxon>
        <taxon>Dothideomycetes incertae sedis</taxon>
        <taxon>Acrospermales</taxon>
        <taxon>Acrospermaceae</taxon>
        <taxon>Pseudovirgaria</taxon>
    </lineage>
</organism>
<feature type="compositionally biased region" description="Low complexity" evidence="1">
    <location>
        <begin position="90"/>
        <end position="101"/>
    </location>
</feature>
<feature type="compositionally biased region" description="Basic residues" evidence="1">
    <location>
        <begin position="102"/>
        <end position="121"/>
    </location>
</feature>
<feature type="region of interest" description="Disordered" evidence="1">
    <location>
        <begin position="286"/>
        <end position="315"/>
    </location>
</feature>
<dbReference type="SUPFAM" id="SSF46689">
    <property type="entry name" value="Homeodomain-like"/>
    <property type="match status" value="1"/>
</dbReference>
<evidence type="ECO:0000313" key="3">
    <source>
        <dbReference type="Proteomes" id="UP000799437"/>
    </source>
</evidence>
<evidence type="ECO:0000313" key="2">
    <source>
        <dbReference type="EMBL" id="KAF2760643.1"/>
    </source>
</evidence>
<dbReference type="PANTHER" id="PTHR28079:SF1">
    <property type="entry name" value="RNA POLYMERASE I-SPECIFIC TRANSCRIPTION INITIATION FACTOR RRN5"/>
    <property type="match status" value="1"/>
</dbReference>
<sequence length="737" mass="82093">MASQDPISNDEGESDSEDSYFRTTPIRQRAPVKNVFDETTSDSEVDESEVEIAEPEEFKAGNSEPERSKVENSESERKDAKSGAQKSHTKSSSRVISSSSASRKRKTRDTTPHHRRRHHRLAGHYIDEYRLLYNEEVRGACNKNPAQDPQYQCLNSQIGSSIWTAREKNVMFCALARFGIDALPKITAAIGTKSEIQVREYILLLQDGLKEHVLNDQQLYLSEFGDVDAAVELSEECCRSLDMAGEALSWRQDKFDAEAEKKKHGAYWLLTPETAEQIEDARAAGMEEHAAGSQTDGEQPDDPSSDQGLSNEAMSSHALASVPAADLLNLPNWISLSERVFMNSKAEHWEDICDPGESPSIYYTTFQDFHQLAISITRRLVQATIFQASSRIRSENYRPSRNPQARVREWDVQAAIDVLGMKHNSKDYWATLPRRLDLDVYERPPSNTRKNTADSGRSVLTQAYVEYQLGLSHFTEASTASGTLATEAAEPNEPSDTVSSSSSNDDDDDMSVSDTDPHTTASELRAEYIDAQRSRAEELRLWDMLQLSPPPFLATPSSNPAPQQSNSRPTISDLTSWRDTTTYTPLWSTHGGMKRIKTHAPARARSHGDTNPNPNDTENPHPNVYIPKRFRTPPPSLPAAKVPRPDPKVPKPVPHSARTTASQKAAAKARAIEGTPLAWDDSEPEDVPEGGLLVGPSEPRILPQRRAREEAREGMGAVEYPAWEDDEGSEGEWRGET</sequence>
<keyword evidence="3" id="KW-1185">Reference proteome</keyword>
<evidence type="ECO:0000256" key="1">
    <source>
        <dbReference type="SAM" id="MobiDB-lite"/>
    </source>
</evidence>